<dbReference type="Pfam" id="PF05721">
    <property type="entry name" value="PhyH"/>
    <property type="match status" value="1"/>
</dbReference>
<sequence length="289" mass="32270">MARRATLSDIDRVIQIVEEDGGVVIEGFSSPEDVEKVNEDVKPYLEAITADRLSKSLLLGTVRCSRLFGRSITARETWLQQPALLLVLDHFLRTTTTSYNSDDIVTTGPILSASSTLDIMPGESAQKLHRDDFIWQQTHSAQTKYRTSDNVGIGLLVAGTDTIADNGATMFVPCSHLWDHERRPRDGEAVAAELKVGEAFFFLGSTVHCGGANSTSRSRPMHSFFYCRGYIRPEENQHLWWTKEEVQTWSLAAQKQAGYILEVPFLGHCNEKNPLDMFRASDGASFNLQ</sequence>
<dbReference type="Gene3D" id="2.60.120.620">
    <property type="entry name" value="q2cbj1_9rhob like domain"/>
    <property type="match status" value="1"/>
</dbReference>
<evidence type="ECO:0000256" key="5">
    <source>
        <dbReference type="ARBA" id="ARBA00022964"/>
    </source>
</evidence>
<evidence type="ECO:0000256" key="3">
    <source>
        <dbReference type="ARBA" id="ARBA00011738"/>
    </source>
</evidence>
<evidence type="ECO:0000256" key="4">
    <source>
        <dbReference type="ARBA" id="ARBA00022723"/>
    </source>
</evidence>
<keyword evidence="9" id="KW-1185">Reference proteome</keyword>
<evidence type="ECO:0000256" key="7">
    <source>
        <dbReference type="ARBA" id="ARBA00023004"/>
    </source>
</evidence>
<dbReference type="PANTHER" id="PTHR20883">
    <property type="entry name" value="PHYTANOYL-COA DIOXYGENASE DOMAIN CONTAINING 1"/>
    <property type="match status" value="1"/>
</dbReference>
<dbReference type="AlphaFoldDB" id="A0A9P8CC79"/>
<dbReference type="Proteomes" id="UP000887226">
    <property type="component" value="Unassembled WGS sequence"/>
</dbReference>
<dbReference type="OrthoDB" id="445007at2759"/>
<comment type="similarity">
    <text evidence="2">Belongs to the PhyH family.</text>
</comment>
<dbReference type="SUPFAM" id="SSF51197">
    <property type="entry name" value="Clavaminate synthase-like"/>
    <property type="match status" value="1"/>
</dbReference>
<evidence type="ECO:0000313" key="9">
    <source>
        <dbReference type="Proteomes" id="UP000887226"/>
    </source>
</evidence>
<comment type="caution">
    <text evidence="8">The sequence shown here is derived from an EMBL/GenBank/DDBJ whole genome shotgun (WGS) entry which is preliminary data.</text>
</comment>
<accession>A0A9P8CC79</accession>
<keyword evidence="5" id="KW-0223">Dioxygenase</keyword>
<dbReference type="EMBL" id="MU254228">
    <property type="protein sequence ID" value="KAG9241335.1"/>
    <property type="molecule type" value="Genomic_DNA"/>
</dbReference>
<evidence type="ECO:0000256" key="2">
    <source>
        <dbReference type="ARBA" id="ARBA00005830"/>
    </source>
</evidence>
<dbReference type="PANTHER" id="PTHR20883:SF45">
    <property type="entry name" value="PHYTANOYL-COA DIOXYGENASE FAMILY PROTEIN"/>
    <property type="match status" value="1"/>
</dbReference>
<keyword evidence="4" id="KW-0479">Metal-binding</keyword>
<dbReference type="InterPro" id="IPR008775">
    <property type="entry name" value="Phytyl_CoA_dOase-like"/>
</dbReference>
<keyword evidence="6" id="KW-0560">Oxidoreductase</keyword>
<evidence type="ECO:0000256" key="6">
    <source>
        <dbReference type="ARBA" id="ARBA00023002"/>
    </source>
</evidence>
<dbReference type="GO" id="GO:0046872">
    <property type="term" value="F:metal ion binding"/>
    <property type="evidence" value="ECO:0007669"/>
    <property type="project" value="UniProtKB-KW"/>
</dbReference>
<protein>
    <recommendedName>
        <fullName evidence="10">Phytanoyl-CoA dioxygenase family protein</fullName>
    </recommendedName>
</protein>
<evidence type="ECO:0000256" key="1">
    <source>
        <dbReference type="ARBA" id="ARBA00001962"/>
    </source>
</evidence>
<proteinExistence type="inferred from homology"/>
<keyword evidence="7" id="KW-0408">Iron</keyword>
<evidence type="ECO:0000313" key="8">
    <source>
        <dbReference type="EMBL" id="KAG9241335.1"/>
    </source>
</evidence>
<gene>
    <name evidence="8" type="ORF">BJ878DRAFT_521215</name>
</gene>
<comment type="subunit">
    <text evidence="3">Homodimer.</text>
</comment>
<comment type="cofactor">
    <cofactor evidence="1">
        <name>Fe cation</name>
        <dbReference type="ChEBI" id="CHEBI:24875"/>
    </cofactor>
</comment>
<reference evidence="8" key="1">
    <citation type="journal article" date="2021" name="IMA Fungus">
        <title>Genomic characterization of three marine fungi, including Emericellopsis atlantica sp. nov. with signatures of a generalist lifestyle and marine biomass degradation.</title>
        <authorList>
            <person name="Hagestad O.C."/>
            <person name="Hou L."/>
            <person name="Andersen J.H."/>
            <person name="Hansen E.H."/>
            <person name="Altermark B."/>
            <person name="Li C."/>
            <person name="Kuhnert E."/>
            <person name="Cox R.J."/>
            <person name="Crous P.W."/>
            <person name="Spatafora J.W."/>
            <person name="Lail K."/>
            <person name="Amirebrahimi M."/>
            <person name="Lipzen A."/>
            <person name="Pangilinan J."/>
            <person name="Andreopoulos W."/>
            <person name="Hayes R.D."/>
            <person name="Ng V."/>
            <person name="Grigoriev I.V."/>
            <person name="Jackson S.A."/>
            <person name="Sutton T.D.S."/>
            <person name="Dobson A.D.W."/>
            <person name="Rama T."/>
        </authorList>
    </citation>
    <scope>NUCLEOTIDE SEQUENCE</scope>
    <source>
        <strain evidence="8">TRa3180A</strain>
    </source>
</reference>
<evidence type="ECO:0008006" key="10">
    <source>
        <dbReference type="Google" id="ProtNLM"/>
    </source>
</evidence>
<name>A0A9P8CC79_9HELO</name>
<organism evidence="8 9">
    <name type="scientific">Calycina marina</name>
    <dbReference type="NCBI Taxonomy" id="1763456"/>
    <lineage>
        <taxon>Eukaryota</taxon>
        <taxon>Fungi</taxon>
        <taxon>Dikarya</taxon>
        <taxon>Ascomycota</taxon>
        <taxon>Pezizomycotina</taxon>
        <taxon>Leotiomycetes</taxon>
        <taxon>Helotiales</taxon>
        <taxon>Pezizellaceae</taxon>
        <taxon>Calycina</taxon>
    </lineage>
</organism>
<dbReference type="GO" id="GO:0051213">
    <property type="term" value="F:dioxygenase activity"/>
    <property type="evidence" value="ECO:0007669"/>
    <property type="project" value="UniProtKB-KW"/>
</dbReference>